<keyword evidence="2" id="KW-1185">Reference proteome</keyword>
<proteinExistence type="predicted"/>
<reference evidence="1 2" key="1">
    <citation type="submission" date="2018-06" db="EMBL/GenBank/DDBJ databases">
        <title>Genome Sequence of the Brown Rot Fungal Pathogen Monilinia fructigena.</title>
        <authorList>
            <person name="Landi L."/>
            <person name="De Miccolis Angelini R.M."/>
            <person name="Pollastro S."/>
            <person name="Abate D."/>
            <person name="Faretra F."/>
            <person name="Romanazzi G."/>
        </authorList>
    </citation>
    <scope>NUCLEOTIDE SEQUENCE [LARGE SCALE GENOMIC DNA]</scope>
    <source>
        <strain evidence="1 2">Mfrg269</strain>
    </source>
</reference>
<evidence type="ECO:0000313" key="1">
    <source>
        <dbReference type="EMBL" id="RAL68739.1"/>
    </source>
</evidence>
<gene>
    <name evidence="1" type="ORF">DID88_007437</name>
</gene>
<accession>A0A395JDC5</accession>
<protein>
    <submittedName>
        <fullName evidence="1">Uncharacterized protein</fullName>
    </submittedName>
</protein>
<comment type="caution">
    <text evidence="1">The sequence shown here is derived from an EMBL/GenBank/DDBJ whole genome shotgun (WGS) entry which is preliminary data.</text>
</comment>
<dbReference type="Proteomes" id="UP000249056">
    <property type="component" value="Unassembled WGS sequence"/>
</dbReference>
<evidence type="ECO:0000313" key="2">
    <source>
        <dbReference type="Proteomes" id="UP000249056"/>
    </source>
</evidence>
<name>A0A395JDC5_9HELO</name>
<organism evidence="1 2">
    <name type="scientific">Monilinia fructigena</name>
    <dbReference type="NCBI Taxonomy" id="38457"/>
    <lineage>
        <taxon>Eukaryota</taxon>
        <taxon>Fungi</taxon>
        <taxon>Dikarya</taxon>
        <taxon>Ascomycota</taxon>
        <taxon>Pezizomycotina</taxon>
        <taxon>Leotiomycetes</taxon>
        <taxon>Helotiales</taxon>
        <taxon>Sclerotiniaceae</taxon>
        <taxon>Monilinia</taxon>
    </lineage>
</organism>
<dbReference type="EMBL" id="QKRW01000001">
    <property type="protein sequence ID" value="RAL68739.1"/>
    <property type="molecule type" value="Genomic_DNA"/>
</dbReference>
<dbReference type="AlphaFoldDB" id="A0A395JDC5"/>
<sequence length="68" mass="8192">MYKQRKTSHEMSYRDEKSRRVMLLVHYDLLMVTGNIAQRLLPLENINIGIQQVFVLIKNWIETIVFQK</sequence>